<keyword evidence="5" id="KW-0175">Coiled coil</keyword>
<gene>
    <name evidence="8" type="ORF">GCM10011389_07240</name>
</gene>
<dbReference type="SMART" id="SM00857">
    <property type="entry name" value="Resolvase"/>
    <property type="match status" value="1"/>
</dbReference>
<evidence type="ECO:0000256" key="3">
    <source>
        <dbReference type="ARBA" id="ARBA00023172"/>
    </source>
</evidence>
<protein>
    <submittedName>
        <fullName evidence="8">Recombinase RecB</fullName>
    </submittedName>
</protein>
<evidence type="ECO:0000313" key="8">
    <source>
        <dbReference type="EMBL" id="GGD02335.1"/>
    </source>
</evidence>
<dbReference type="Pfam" id="PF07508">
    <property type="entry name" value="Recombinase"/>
    <property type="match status" value="1"/>
</dbReference>
<name>A0ABQ1PSJ9_9BACI</name>
<organism evidence="8 9">
    <name type="scientific">Pontibacillus salipaludis</name>
    <dbReference type="NCBI Taxonomy" id="1697394"/>
    <lineage>
        <taxon>Bacteria</taxon>
        <taxon>Bacillati</taxon>
        <taxon>Bacillota</taxon>
        <taxon>Bacilli</taxon>
        <taxon>Bacillales</taxon>
        <taxon>Bacillaceae</taxon>
        <taxon>Pontibacillus</taxon>
    </lineage>
</organism>
<proteinExistence type="predicted"/>
<keyword evidence="1" id="KW-0229">DNA integration</keyword>
<accession>A0ABQ1PSJ9</accession>
<dbReference type="Proteomes" id="UP000642571">
    <property type="component" value="Unassembled WGS sequence"/>
</dbReference>
<dbReference type="EMBL" id="BMIN01000002">
    <property type="protein sequence ID" value="GGD02335.1"/>
    <property type="molecule type" value="Genomic_DNA"/>
</dbReference>
<dbReference type="Pfam" id="PF00239">
    <property type="entry name" value="Resolvase"/>
    <property type="match status" value="1"/>
</dbReference>
<evidence type="ECO:0000313" key="9">
    <source>
        <dbReference type="Proteomes" id="UP000642571"/>
    </source>
</evidence>
<evidence type="ECO:0000256" key="5">
    <source>
        <dbReference type="SAM" id="Coils"/>
    </source>
</evidence>
<dbReference type="RefSeq" id="WP_188650985.1">
    <property type="nucleotide sequence ID" value="NZ_BMIN01000002.1"/>
</dbReference>
<dbReference type="InterPro" id="IPR050639">
    <property type="entry name" value="SSR_resolvase"/>
</dbReference>
<dbReference type="InterPro" id="IPR006119">
    <property type="entry name" value="Resolv_N"/>
</dbReference>
<comment type="caution">
    <text evidence="8">The sequence shown here is derived from an EMBL/GenBank/DDBJ whole genome shotgun (WGS) entry which is preliminary data.</text>
</comment>
<dbReference type="Gene3D" id="3.40.50.1390">
    <property type="entry name" value="Resolvase, N-terminal catalytic domain"/>
    <property type="match status" value="1"/>
</dbReference>
<dbReference type="InterPro" id="IPR025827">
    <property type="entry name" value="Zn_ribbon_recom_dom"/>
</dbReference>
<dbReference type="Gene3D" id="3.90.1750.20">
    <property type="entry name" value="Putative Large Serine Recombinase, Chain B, Domain 2"/>
    <property type="match status" value="1"/>
</dbReference>
<keyword evidence="9" id="KW-1185">Reference proteome</keyword>
<feature type="domain" description="Resolvase/invertase-type recombinase catalytic" evidence="6">
    <location>
        <begin position="2"/>
        <end position="149"/>
    </location>
</feature>
<dbReference type="PANTHER" id="PTHR30461:SF23">
    <property type="entry name" value="DNA RECOMBINASE-RELATED"/>
    <property type="match status" value="1"/>
</dbReference>
<dbReference type="PROSITE" id="PS51736">
    <property type="entry name" value="RECOMBINASES_3"/>
    <property type="match status" value="1"/>
</dbReference>
<dbReference type="CDD" id="cd00338">
    <property type="entry name" value="Ser_Recombinase"/>
    <property type="match status" value="1"/>
</dbReference>
<dbReference type="Pfam" id="PF13408">
    <property type="entry name" value="Zn_ribbon_recom"/>
    <property type="match status" value="1"/>
</dbReference>
<feature type="active site" description="O-(5'-phospho-DNA)-serine intermediate" evidence="4">
    <location>
        <position position="10"/>
    </location>
</feature>
<dbReference type="InterPro" id="IPR011109">
    <property type="entry name" value="DNA_bind_recombinase_dom"/>
</dbReference>
<evidence type="ECO:0000256" key="4">
    <source>
        <dbReference type="PROSITE-ProRule" id="PRU10137"/>
    </source>
</evidence>
<evidence type="ECO:0000256" key="1">
    <source>
        <dbReference type="ARBA" id="ARBA00022908"/>
    </source>
</evidence>
<feature type="domain" description="Recombinase" evidence="7">
    <location>
        <begin position="156"/>
        <end position="276"/>
    </location>
</feature>
<feature type="coiled-coil region" evidence="5">
    <location>
        <begin position="381"/>
        <end position="436"/>
    </location>
</feature>
<dbReference type="PROSITE" id="PS51737">
    <property type="entry name" value="RECOMBINASE_DNA_BIND"/>
    <property type="match status" value="1"/>
</dbReference>
<evidence type="ECO:0000256" key="2">
    <source>
        <dbReference type="ARBA" id="ARBA00023125"/>
    </source>
</evidence>
<dbReference type="PANTHER" id="PTHR30461">
    <property type="entry name" value="DNA-INVERTASE FROM LAMBDOID PROPHAGE"/>
    <property type="match status" value="1"/>
</dbReference>
<evidence type="ECO:0000259" key="6">
    <source>
        <dbReference type="PROSITE" id="PS51736"/>
    </source>
</evidence>
<dbReference type="InterPro" id="IPR006118">
    <property type="entry name" value="Recombinase_CS"/>
</dbReference>
<dbReference type="PROSITE" id="PS00397">
    <property type="entry name" value="RECOMBINASES_1"/>
    <property type="match status" value="1"/>
</dbReference>
<keyword evidence="3" id="KW-0233">DNA recombination</keyword>
<reference evidence="9" key="1">
    <citation type="journal article" date="2019" name="Int. J. Syst. Evol. Microbiol.">
        <title>The Global Catalogue of Microorganisms (GCM) 10K type strain sequencing project: providing services to taxonomists for standard genome sequencing and annotation.</title>
        <authorList>
            <consortium name="The Broad Institute Genomics Platform"/>
            <consortium name="The Broad Institute Genome Sequencing Center for Infectious Disease"/>
            <person name="Wu L."/>
            <person name="Ma J."/>
        </authorList>
    </citation>
    <scope>NUCLEOTIDE SEQUENCE [LARGE SCALE GENOMIC DNA]</scope>
    <source>
        <strain evidence="9">CGMCC 1.15353</strain>
    </source>
</reference>
<evidence type="ECO:0000259" key="7">
    <source>
        <dbReference type="PROSITE" id="PS51737"/>
    </source>
</evidence>
<dbReference type="SUPFAM" id="SSF53041">
    <property type="entry name" value="Resolvase-like"/>
    <property type="match status" value="1"/>
</dbReference>
<keyword evidence="2" id="KW-0238">DNA-binding</keyword>
<dbReference type="InterPro" id="IPR036162">
    <property type="entry name" value="Resolvase-like_N_sf"/>
</dbReference>
<sequence length="516" mass="59981">MKAALYVRVSTEEQADDGYSIDGQIQSLKEYCTKMNHEIVEVYKDEGISAKSLNRPALQKMLRDLNSNNFDLILTWKFSRISRKQVDLLNVIEDLVNHNVTLYSVSENIDYNTSHGKVMMQILGSFAEFERNQMVENVTLGMKQRAREGKWNGGSVLGYKSEDKELYILEEEAETVRKIFSLYLEGKGYKAIANHLNHRGYKTKKNRQFSVTSVRTILHNPVYVGYIRFNQVENWNEKRRSGTNSNPIVVEGSHEPLITKDTWERTQELIRKKSHKPSKSFYGTFPLTTLLRCPQCGQGMISHKSRASKNSDEYIRYYKCSTFSNKGSAACKSNTVNADYIEGAVFKRLEEIVSTPNELEQIVEEINSKVKSQKDPLYQDLEQIDTQLKKINNKKAKYEELFDNEDLSASYFKEKINTFIAEENDLLEQRENIQNEIDKPTMEEVSFSFVHDSLKKFSKLLPKVPAEQQKHFLHNMINRITLISHEDRRIEDVELYFDTSKKTDDFVFTYGTVHLY</sequence>
<dbReference type="InterPro" id="IPR038109">
    <property type="entry name" value="DNA_bind_recomb_sf"/>
</dbReference>